<feature type="transmembrane region" description="Helical" evidence="17">
    <location>
        <begin position="112"/>
        <end position="131"/>
    </location>
</feature>
<feature type="transmembrane region" description="Helical" evidence="17">
    <location>
        <begin position="152"/>
        <end position="172"/>
    </location>
</feature>
<evidence type="ECO:0000256" key="16">
    <source>
        <dbReference type="ARBA" id="ARBA00049551"/>
    </source>
</evidence>
<keyword evidence="7 17" id="KW-0812">Transmembrane</keyword>
<feature type="transmembrane region" description="Helical" evidence="17">
    <location>
        <begin position="339"/>
        <end position="358"/>
    </location>
</feature>
<dbReference type="InterPro" id="IPR003945">
    <property type="entry name" value="NU5C-like"/>
</dbReference>
<keyword evidence="15 17" id="KW-0472">Membrane</keyword>
<evidence type="ECO:0000256" key="14">
    <source>
        <dbReference type="ARBA" id="ARBA00023128"/>
    </source>
</evidence>
<feature type="domain" description="NADH dehydrogenase subunit 5 C-terminal" evidence="20">
    <location>
        <begin position="393"/>
        <end position="573"/>
    </location>
</feature>
<gene>
    <name evidence="21" type="primary">nad5</name>
</gene>
<evidence type="ECO:0000259" key="18">
    <source>
        <dbReference type="Pfam" id="PF00361"/>
    </source>
</evidence>
<keyword evidence="5 17" id="KW-0813">Transport</keyword>
<comment type="function">
    <text evidence="1">Core subunit of the mitochondrial membrane respiratory chain NADH dehydrogenase (Complex I) that is believed to belong to the minimal assembly required for catalysis. Complex I functions in the transfer of electrons from NADH to the respiratory chain. The immediate electron acceptor for the enzyme is believed to be ubiquinone.</text>
</comment>
<keyword evidence="9" id="KW-1278">Translocase</keyword>
<protein>
    <recommendedName>
        <fullName evidence="4 17">NADH-ubiquinone oxidoreductase chain 5</fullName>
        <ecNumber evidence="3 17">7.1.1.2</ecNumber>
    </recommendedName>
</protein>
<comment type="similarity">
    <text evidence="17">Belongs to the complex I subunit 5 family.</text>
</comment>
<evidence type="ECO:0000256" key="15">
    <source>
        <dbReference type="ARBA" id="ARBA00023136"/>
    </source>
</evidence>
<evidence type="ECO:0000256" key="17">
    <source>
        <dbReference type="RuleBase" id="RU003404"/>
    </source>
</evidence>
<feature type="transmembrane region" description="Helical" evidence="17">
    <location>
        <begin position="218"/>
        <end position="238"/>
    </location>
</feature>
<feature type="transmembrane region" description="Helical" evidence="17">
    <location>
        <begin position="420"/>
        <end position="444"/>
    </location>
</feature>
<accession>A0A3G3MET2</accession>
<evidence type="ECO:0000313" key="21">
    <source>
        <dbReference type="EMBL" id="AYR05335.1"/>
    </source>
</evidence>
<evidence type="ECO:0000256" key="1">
    <source>
        <dbReference type="ARBA" id="ARBA00003257"/>
    </source>
</evidence>
<evidence type="ECO:0000256" key="13">
    <source>
        <dbReference type="ARBA" id="ARBA00023075"/>
    </source>
</evidence>
<feature type="transmembrane region" description="Helical" evidence="17">
    <location>
        <begin position="450"/>
        <end position="470"/>
    </location>
</feature>
<dbReference type="GO" id="GO:0015990">
    <property type="term" value="P:electron transport coupled proton transport"/>
    <property type="evidence" value="ECO:0007669"/>
    <property type="project" value="TreeGrafter"/>
</dbReference>
<name>A0A3G3MET2_9COLE</name>
<evidence type="ECO:0000256" key="3">
    <source>
        <dbReference type="ARBA" id="ARBA00012944"/>
    </source>
</evidence>
<dbReference type="PRINTS" id="PR01434">
    <property type="entry name" value="NADHDHGNASE5"/>
</dbReference>
<feature type="transmembrane region" description="Helical" evidence="17">
    <location>
        <begin position="296"/>
        <end position="318"/>
    </location>
</feature>
<proteinExistence type="inferred from homology"/>
<evidence type="ECO:0000256" key="12">
    <source>
        <dbReference type="ARBA" id="ARBA00023027"/>
    </source>
</evidence>
<organism evidence="21">
    <name type="scientific">Coleoptera sp. ACP-2013</name>
    <dbReference type="NCBI Taxonomy" id="2485033"/>
    <lineage>
        <taxon>Eukaryota</taxon>
        <taxon>Metazoa</taxon>
        <taxon>Ecdysozoa</taxon>
        <taxon>Arthropoda</taxon>
        <taxon>Hexapoda</taxon>
        <taxon>Insecta</taxon>
        <taxon>Pterygota</taxon>
        <taxon>Neoptera</taxon>
        <taxon>Endopterygota</taxon>
        <taxon>Coleoptera</taxon>
    </lineage>
</organism>
<comment type="catalytic activity">
    <reaction evidence="16 17">
        <text>a ubiquinone + NADH + 5 H(+)(in) = a ubiquinol + NAD(+) + 4 H(+)(out)</text>
        <dbReference type="Rhea" id="RHEA:29091"/>
        <dbReference type="Rhea" id="RHEA-COMP:9565"/>
        <dbReference type="Rhea" id="RHEA-COMP:9566"/>
        <dbReference type="ChEBI" id="CHEBI:15378"/>
        <dbReference type="ChEBI" id="CHEBI:16389"/>
        <dbReference type="ChEBI" id="CHEBI:17976"/>
        <dbReference type="ChEBI" id="CHEBI:57540"/>
        <dbReference type="ChEBI" id="CHEBI:57945"/>
        <dbReference type="EC" id="7.1.1.2"/>
    </reaction>
</comment>
<comment type="function">
    <text evidence="17">Core subunit of the mitochondrial membrane respiratory chain NADH dehydrogenase (Complex I) which catalyzes electron transfer from NADH through the respiratory chain, using ubiquinone as an electron acceptor. Essential for the catalytic activity and assembly of complex I.</text>
</comment>
<dbReference type="Pfam" id="PF00662">
    <property type="entry name" value="Proton_antipo_N"/>
    <property type="match status" value="1"/>
</dbReference>
<reference evidence="21" key="1">
    <citation type="journal article" date="2015" name="Mol. Biol. Evol.">
        <title>Soup to Tree: The Phylogeny of Beetles Inferred by Mitochondrial Metagenomics of a Bornean Rainforest Sample.</title>
        <authorList>
            <person name="Crampton-Platt A."/>
            <person name="Timmermans M.J."/>
            <person name="Gimmel M.L."/>
            <person name="Kutty S.N."/>
            <person name="Cockerill T.D."/>
            <person name="Vun Khen C."/>
            <person name="Vogler A.P."/>
        </authorList>
    </citation>
    <scope>NUCLEOTIDE SEQUENCE</scope>
</reference>
<dbReference type="Pfam" id="PF06455">
    <property type="entry name" value="NADH5_C"/>
    <property type="match status" value="1"/>
</dbReference>
<dbReference type="InterPro" id="IPR001750">
    <property type="entry name" value="ND/Mrp_TM"/>
</dbReference>
<evidence type="ECO:0000256" key="8">
    <source>
        <dbReference type="ARBA" id="ARBA00022792"/>
    </source>
</evidence>
<evidence type="ECO:0000256" key="9">
    <source>
        <dbReference type="ARBA" id="ARBA00022967"/>
    </source>
</evidence>
<feature type="transmembrane region" description="Helical" evidence="17">
    <location>
        <begin position="57"/>
        <end position="75"/>
    </location>
</feature>
<feature type="transmembrane region" description="Helical" evidence="17">
    <location>
        <begin position="272"/>
        <end position="290"/>
    </location>
</feature>
<evidence type="ECO:0000259" key="19">
    <source>
        <dbReference type="Pfam" id="PF00662"/>
    </source>
</evidence>
<feature type="transmembrane region" description="Helical" evidence="17">
    <location>
        <begin position="244"/>
        <end position="265"/>
    </location>
</feature>
<dbReference type="PANTHER" id="PTHR42829">
    <property type="entry name" value="NADH-UBIQUINONE OXIDOREDUCTASE CHAIN 5"/>
    <property type="match status" value="1"/>
</dbReference>
<dbReference type="PANTHER" id="PTHR42829:SF2">
    <property type="entry name" value="NADH-UBIQUINONE OXIDOREDUCTASE CHAIN 5"/>
    <property type="match status" value="1"/>
</dbReference>
<feature type="transmembrane region" description="Helical" evidence="17">
    <location>
        <begin position="12"/>
        <end position="37"/>
    </location>
</feature>
<comment type="subcellular location">
    <subcellularLocation>
        <location evidence="2">Mitochondrion inner membrane</location>
        <topology evidence="2">Multi-pass membrane protein</topology>
    </subcellularLocation>
</comment>
<reference evidence="21" key="2">
    <citation type="submission" date="2018-09" db="EMBL/GenBank/DDBJ databases">
        <authorList>
            <person name="James G."/>
        </authorList>
    </citation>
    <scope>NUCLEOTIDE SEQUENCE</scope>
</reference>
<feature type="domain" description="NADH:quinone oxidoreductase/Mrp antiporter transmembrane" evidence="18">
    <location>
        <begin position="107"/>
        <end position="390"/>
    </location>
</feature>
<evidence type="ECO:0000256" key="6">
    <source>
        <dbReference type="ARBA" id="ARBA00022660"/>
    </source>
</evidence>
<dbReference type="EC" id="7.1.1.2" evidence="3 17"/>
<feature type="transmembrane region" description="Helical" evidence="17">
    <location>
        <begin position="556"/>
        <end position="574"/>
    </location>
</feature>
<dbReference type="GO" id="GO:0008137">
    <property type="term" value="F:NADH dehydrogenase (ubiquinone) activity"/>
    <property type="evidence" value="ECO:0007669"/>
    <property type="project" value="UniProtKB-EC"/>
</dbReference>
<feature type="transmembrane region" description="Helical" evidence="17">
    <location>
        <begin position="184"/>
        <end position="206"/>
    </location>
</feature>
<evidence type="ECO:0000256" key="10">
    <source>
        <dbReference type="ARBA" id="ARBA00022982"/>
    </source>
</evidence>
<keyword evidence="12 17" id="KW-0520">NAD</keyword>
<dbReference type="Pfam" id="PF00361">
    <property type="entry name" value="Proton_antipo_M"/>
    <property type="match status" value="1"/>
</dbReference>
<dbReference type="GO" id="GO:0042773">
    <property type="term" value="P:ATP synthesis coupled electron transport"/>
    <property type="evidence" value="ECO:0007669"/>
    <property type="project" value="InterPro"/>
</dbReference>
<dbReference type="GO" id="GO:0003954">
    <property type="term" value="F:NADH dehydrogenase activity"/>
    <property type="evidence" value="ECO:0007669"/>
    <property type="project" value="TreeGrafter"/>
</dbReference>
<feature type="transmembrane region" description="Helical" evidence="17">
    <location>
        <begin position="491"/>
        <end position="514"/>
    </location>
</feature>
<evidence type="ECO:0000256" key="11">
    <source>
        <dbReference type="ARBA" id="ARBA00022989"/>
    </source>
</evidence>
<evidence type="ECO:0000256" key="4">
    <source>
        <dbReference type="ARBA" id="ARBA00021096"/>
    </source>
</evidence>
<dbReference type="AlphaFoldDB" id="A0A3G3MET2"/>
<evidence type="ECO:0000256" key="2">
    <source>
        <dbReference type="ARBA" id="ARBA00004448"/>
    </source>
</evidence>
<dbReference type="EMBL" id="MH940199">
    <property type="protein sequence ID" value="AYR05335.1"/>
    <property type="molecule type" value="Genomic_DNA"/>
</dbReference>
<evidence type="ECO:0000256" key="5">
    <source>
        <dbReference type="ARBA" id="ARBA00022448"/>
    </source>
</evidence>
<keyword evidence="11 17" id="KW-1133">Transmembrane helix</keyword>
<keyword evidence="13 17" id="KW-0830">Ubiquinone</keyword>
<keyword evidence="6" id="KW-0679">Respiratory chain</keyword>
<dbReference type="InterPro" id="IPR001516">
    <property type="entry name" value="Proton_antipo_N"/>
</dbReference>
<keyword evidence="8" id="KW-0999">Mitochondrion inner membrane</keyword>
<dbReference type="InterPro" id="IPR010934">
    <property type="entry name" value="NADH_DH_su5_C"/>
</dbReference>
<keyword evidence="10" id="KW-0249">Electron transport</keyword>
<feature type="domain" description="NADH-Ubiquinone oxidoreductase (complex I) chain 5 N-terminal" evidence="19">
    <location>
        <begin position="42"/>
        <end position="90"/>
    </location>
</feature>
<geneLocation type="mitochondrion" evidence="21"/>
<evidence type="ECO:0000256" key="7">
    <source>
        <dbReference type="ARBA" id="ARBA00022692"/>
    </source>
</evidence>
<feature type="transmembrane region" description="Helical" evidence="17">
    <location>
        <begin position="87"/>
        <end position="106"/>
    </location>
</feature>
<keyword evidence="14 17" id="KW-0496">Mitochondrion</keyword>
<dbReference type="GO" id="GO:0005743">
    <property type="term" value="C:mitochondrial inner membrane"/>
    <property type="evidence" value="ECO:0007669"/>
    <property type="project" value="UniProtKB-SubCell"/>
</dbReference>
<evidence type="ECO:0000259" key="20">
    <source>
        <dbReference type="Pfam" id="PF06455"/>
    </source>
</evidence>
<sequence>MKYVSICYINFLMLFVFSMTSFFMGIYFLMMDFILFIEWELLSFNSCSFVMTILLDWMSMIFMSFVMFISSMVVLYSEEYMHGDLNLNRFIMMVIMFVLSMVLLIISPNLVSILLGWDGLGLVSYCLVIYYQNVKSYNAGMITALSNRIGDVALLLSISWMVNYGSWNFIFYLTCMKDDYCMQLISFLVVLAAFTKSAQIPFSSWLPAAMAAPTPVSSLVHSSTLVTAGVYLLIRFNFIFSDFLMMLMLLISSLTMLMSGICANFEYDLKKVIALSTLSQLGLMMSILFLGSYKLAFFHLLTHAMFKALLFMCAGSVIHNFMNSQDIRFMGGIMMQMPLTMIFFNISNLALCGFPFLAGFYSKDLILEVCSLSYLNMFIYFLFYFSTGLTMCYSFRLSYYMSIGDLNFLSFFNLNDQGNIMLKGMSGLFLMVIFSGSMLSWLIFPTPFMICLPLSMKLMALLVSLIGGWVGYEFSKMTLSTSSGTLYLNKYVFFISTMWYLPFLSTYGVNFYFLNYGGLVKSGFDQGWSEYMGGQGIYNMLKNSSMNFYLMEVNNLKVYLLMFVMWIFVLLIILF</sequence>